<accession>A0ABM9PGH9</accession>
<sequence length="296" mass="34120">MSNITQFKFYMKNIYLLLLILGLTSCVSKRKYSKLDKKHDLMKKNIQDVSFENEKLTVKYKKIKEKITEYNNKINALKQLNEDSKKDNDRKLDIVGDGVLISEEIKRKIAKGFNKIDKSKLENVKNLQDSINVMLSYNLNKLTKNDGNDVELNFNIDKTVVMISISDKMLFKTASHKVRKEALRVIKKVAEIVKSEPSMDIMIEGHTDAKPIHTRGIKDNWDLSVKRATAIVRILEQKFGIDSKRLIASGRGSSVPLKENNTSYNRAFNRRTRIIILPNLDKFFSLLIDSENIIIP</sequence>
<organism evidence="4 5">
    <name type="scientific">Tenacibaculum vairaonense</name>
    <dbReference type="NCBI Taxonomy" id="3137860"/>
    <lineage>
        <taxon>Bacteria</taxon>
        <taxon>Pseudomonadati</taxon>
        <taxon>Bacteroidota</taxon>
        <taxon>Flavobacteriia</taxon>
        <taxon>Flavobacteriales</taxon>
        <taxon>Flavobacteriaceae</taxon>
        <taxon>Tenacibaculum</taxon>
    </lineage>
</organism>
<proteinExistence type="predicted"/>
<protein>
    <submittedName>
        <fullName evidence="4">Chemotaxis protein MotB</fullName>
    </submittedName>
</protein>
<dbReference type="CDD" id="cd07185">
    <property type="entry name" value="OmpA_C-like"/>
    <property type="match status" value="1"/>
</dbReference>
<evidence type="ECO:0000256" key="1">
    <source>
        <dbReference type="PROSITE-ProRule" id="PRU00473"/>
    </source>
</evidence>
<dbReference type="PROSITE" id="PS51123">
    <property type="entry name" value="OMPA_2"/>
    <property type="match status" value="1"/>
</dbReference>
<keyword evidence="5" id="KW-1185">Reference proteome</keyword>
<evidence type="ECO:0000259" key="3">
    <source>
        <dbReference type="PROSITE" id="PS51123"/>
    </source>
</evidence>
<dbReference type="InterPro" id="IPR006665">
    <property type="entry name" value="OmpA-like"/>
</dbReference>
<dbReference type="SUPFAM" id="SSF103088">
    <property type="entry name" value="OmpA-like"/>
    <property type="match status" value="1"/>
</dbReference>
<dbReference type="Gene3D" id="3.30.1330.60">
    <property type="entry name" value="OmpA-like domain"/>
    <property type="match status" value="1"/>
</dbReference>
<evidence type="ECO:0000313" key="4">
    <source>
        <dbReference type="EMBL" id="CAL2104717.1"/>
    </source>
</evidence>
<feature type="coiled-coil region" evidence="2">
    <location>
        <begin position="53"/>
        <end position="87"/>
    </location>
</feature>
<feature type="domain" description="OmpA-like" evidence="3">
    <location>
        <begin position="158"/>
        <end position="280"/>
    </location>
</feature>
<dbReference type="PANTHER" id="PTHR30329:SF21">
    <property type="entry name" value="LIPOPROTEIN YIAD-RELATED"/>
    <property type="match status" value="1"/>
</dbReference>
<evidence type="ECO:0000313" key="5">
    <source>
        <dbReference type="Proteomes" id="UP001497602"/>
    </source>
</evidence>
<dbReference type="PANTHER" id="PTHR30329">
    <property type="entry name" value="STATOR ELEMENT OF FLAGELLAR MOTOR COMPLEX"/>
    <property type="match status" value="1"/>
</dbReference>
<keyword evidence="2" id="KW-0175">Coiled coil</keyword>
<name>A0ABM9PGH9_9FLAO</name>
<comment type="caution">
    <text evidence="4">The sequence shown here is derived from an EMBL/GenBank/DDBJ whole genome shotgun (WGS) entry which is preliminary data.</text>
</comment>
<dbReference type="InterPro" id="IPR050330">
    <property type="entry name" value="Bact_OuterMem_StrucFunc"/>
</dbReference>
<gene>
    <name evidence="4" type="ORF">T190115A13A_100005</name>
</gene>
<keyword evidence="1" id="KW-0472">Membrane</keyword>
<dbReference type="Pfam" id="PF00691">
    <property type="entry name" value="OmpA"/>
    <property type="match status" value="1"/>
</dbReference>
<evidence type="ECO:0000256" key="2">
    <source>
        <dbReference type="SAM" id="Coils"/>
    </source>
</evidence>
<reference evidence="4 5" key="1">
    <citation type="submission" date="2024-05" db="EMBL/GenBank/DDBJ databases">
        <authorList>
            <person name="Duchaud E."/>
        </authorList>
    </citation>
    <scope>NUCLEOTIDE SEQUENCE [LARGE SCALE GENOMIC DNA]</scope>
    <source>
        <strain evidence="4">Ena-SAMPLE-TAB-13-05-2024-13:56:06:370-140305</strain>
    </source>
</reference>
<dbReference type="Proteomes" id="UP001497602">
    <property type="component" value="Unassembled WGS sequence"/>
</dbReference>
<dbReference type="EMBL" id="CAXJRC010000001">
    <property type="protein sequence ID" value="CAL2104717.1"/>
    <property type="molecule type" value="Genomic_DNA"/>
</dbReference>
<dbReference type="InterPro" id="IPR036737">
    <property type="entry name" value="OmpA-like_sf"/>
</dbReference>